<feature type="compositionally biased region" description="Polar residues" evidence="1">
    <location>
        <begin position="49"/>
        <end position="82"/>
    </location>
</feature>
<evidence type="ECO:0000256" key="1">
    <source>
        <dbReference type="SAM" id="MobiDB-lite"/>
    </source>
</evidence>
<dbReference type="EMBL" id="JBANRG010000013">
    <property type="protein sequence ID" value="KAK7461495.1"/>
    <property type="molecule type" value="Genomic_DNA"/>
</dbReference>
<protein>
    <submittedName>
        <fullName evidence="2">Uncharacterized protein</fullName>
    </submittedName>
</protein>
<organism evidence="2 3">
    <name type="scientific">Marasmiellus scandens</name>
    <dbReference type="NCBI Taxonomy" id="2682957"/>
    <lineage>
        <taxon>Eukaryota</taxon>
        <taxon>Fungi</taxon>
        <taxon>Dikarya</taxon>
        <taxon>Basidiomycota</taxon>
        <taxon>Agaricomycotina</taxon>
        <taxon>Agaricomycetes</taxon>
        <taxon>Agaricomycetidae</taxon>
        <taxon>Agaricales</taxon>
        <taxon>Marasmiineae</taxon>
        <taxon>Omphalotaceae</taxon>
        <taxon>Marasmiellus</taxon>
    </lineage>
</organism>
<evidence type="ECO:0000313" key="3">
    <source>
        <dbReference type="Proteomes" id="UP001498398"/>
    </source>
</evidence>
<feature type="compositionally biased region" description="Low complexity" evidence="1">
    <location>
        <begin position="151"/>
        <end position="177"/>
    </location>
</feature>
<dbReference type="Proteomes" id="UP001498398">
    <property type="component" value="Unassembled WGS sequence"/>
</dbReference>
<proteinExistence type="predicted"/>
<gene>
    <name evidence="2" type="ORF">VKT23_008669</name>
</gene>
<reference evidence="2 3" key="1">
    <citation type="submission" date="2024-01" db="EMBL/GenBank/DDBJ databases">
        <title>A draft genome for the cacao thread blight pathogen Marasmiellus scandens.</title>
        <authorList>
            <person name="Baruah I.K."/>
            <person name="Leung J."/>
            <person name="Bukari Y."/>
            <person name="Amoako-Attah I."/>
            <person name="Meinhardt L.W."/>
            <person name="Bailey B.A."/>
            <person name="Cohen S.P."/>
        </authorList>
    </citation>
    <scope>NUCLEOTIDE SEQUENCE [LARGE SCALE GENOMIC DNA]</scope>
    <source>
        <strain evidence="2 3">GH-19</strain>
    </source>
</reference>
<name>A0ABR1JI75_9AGAR</name>
<accession>A0ABR1JI75</accession>
<feature type="compositionally biased region" description="Acidic residues" evidence="1">
    <location>
        <begin position="131"/>
        <end position="150"/>
    </location>
</feature>
<evidence type="ECO:0000313" key="2">
    <source>
        <dbReference type="EMBL" id="KAK7461495.1"/>
    </source>
</evidence>
<feature type="compositionally biased region" description="Low complexity" evidence="1">
    <location>
        <begin position="32"/>
        <end position="41"/>
    </location>
</feature>
<comment type="caution">
    <text evidence="2">The sequence shown here is derived from an EMBL/GenBank/DDBJ whole genome shotgun (WGS) entry which is preliminary data.</text>
</comment>
<feature type="compositionally biased region" description="Basic and acidic residues" evidence="1">
    <location>
        <begin position="84"/>
        <end position="97"/>
    </location>
</feature>
<keyword evidence="3" id="KW-1185">Reference proteome</keyword>
<feature type="region of interest" description="Disordered" evidence="1">
    <location>
        <begin position="24"/>
        <end position="185"/>
    </location>
</feature>
<sequence>MPYPENAELTFQRQSRLIQTAIPTYKAFNPPGSSLSDGSGDQPFDDPTATDSSWNKITSEPDTLGDSSADPSSLQNETLDGSSEQDKLPTGDEELRNTRSGSEPGSDVDIDGTSTSTDTGGEMIDSYNGQLEEESDTDGTELSEDSDDLDGGSVDTGADIKVSSVDSSESDFGSSESGEGHNSTD</sequence>
<feature type="compositionally biased region" description="Low complexity" evidence="1">
    <location>
        <begin position="105"/>
        <end position="121"/>
    </location>
</feature>